<feature type="region of interest" description="Disordered" evidence="13">
    <location>
        <begin position="484"/>
        <end position="505"/>
    </location>
</feature>
<gene>
    <name evidence="16" type="primary">AMIGO3</name>
</gene>
<evidence type="ECO:0000256" key="13">
    <source>
        <dbReference type="SAM" id="MobiDB-lite"/>
    </source>
</evidence>
<dbReference type="FunCoup" id="A0A6Q2X368">
    <property type="interactions" value="1462"/>
</dbReference>
<dbReference type="InterPro" id="IPR013783">
    <property type="entry name" value="Ig-like_fold"/>
</dbReference>
<keyword evidence="3" id="KW-0433">Leucine-rich repeat</keyword>
<organism evidence="16 17">
    <name type="scientific">Esox lucius</name>
    <name type="common">Northern pike</name>
    <dbReference type="NCBI Taxonomy" id="8010"/>
    <lineage>
        <taxon>Eukaryota</taxon>
        <taxon>Metazoa</taxon>
        <taxon>Chordata</taxon>
        <taxon>Craniata</taxon>
        <taxon>Vertebrata</taxon>
        <taxon>Euteleostomi</taxon>
        <taxon>Actinopterygii</taxon>
        <taxon>Neopterygii</taxon>
        <taxon>Teleostei</taxon>
        <taxon>Protacanthopterygii</taxon>
        <taxon>Esociformes</taxon>
        <taxon>Esocidae</taxon>
        <taxon>Esox</taxon>
    </lineage>
</organism>
<feature type="transmembrane region" description="Helical" evidence="14">
    <location>
        <begin position="381"/>
        <end position="401"/>
    </location>
</feature>
<dbReference type="InterPro" id="IPR001611">
    <property type="entry name" value="Leu-rich_rpt"/>
</dbReference>
<proteinExistence type="inferred from homology"/>
<dbReference type="Pfam" id="PF13855">
    <property type="entry name" value="LRR_8"/>
    <property type="match status" value="1"/>
</dbReference>
<dbReference type="Ensembl" id="ENSELUT00000081124.2">
    <property type="protein sequence ID" value="ENSELUP00000047536.1"/>
    <property type="gene ID" value="ENSELUG00000033465.2"/>
</dbReference>
<dbReference type="SUPFAM" id="SSF48726">
    <property type="entry name" value="Immunoglobulin"/>
    <property type="match status" value="1"/>
</dbReference>
<dbReference type="OMA" id="TPCRCPP"/>
<comment type="subcellular location">
    <subcellularLocation>
        <location evidence="1">Membrane</location>
        <topology evidence="1">Single-pass type I membrane protein</topology>
    </subcellularLocation>
</comment>
<evidence type="ECO:0000313" key="17">
    <source>
        <dbReference type="Proteomes" id="UP000265140"/>
    </source>
</evidence>
<dbReference type="SMART" id="SM00409">
    <property type="entry name" value="IG"/>
    <property type="match status" value="1"/>
</dbReference>
<dbReference type="AlphaFoldDB" id="A0A6Q2X368"/>
<evidence type="ECO:0000256" key="12">
    <source>
        <dbReference type="ARBA" id="ARBA00023319"/>
    </source>
</evidence>
<keyword evidence="10" id="KW-1015">Disulfide bond</keyword>
<evidence type="ECO:0000256" key="11">
    <source>
        <dbReference type="ARBA" id="ARBA00023180"/>
    </source>
</evidence>
<reference evidence="16" key="2">
    <citation type="submission" date="2020-02" db="EMBL/GenBank/DDBJ databases">
        <title>Esox lucius (northern pike) genome, fEsoLuc1, primary haplotype.</title>
        <authorList>
            <person name="Myers G."/>
            <person name="Karagic N."/>
            <person name="Meyer A."/>
            <person name="Pippel M."/>
            <person name="Reichard M."/>
            <person name="Winkler S."/>
            <person name="Tracey A."/>
            <person name="Sims Y."/>
            <person name="Howe K."/>
            <person name="Rhie A."/>
            <person name="Formenti G."/>
            <person name="Durbin R."/>
            <person name="Fedrigo O."/>
            <person name="Jarvis E.D."/>
        </authorList>
    </citation>
    <scope>NUCLEOTIDE SEQUENCE [LARGE SCALE GENOMIC DNA]</scope>
</reference>
<evidence type="ECO:0000256" key="1">
    <source>
        <dbReference type="ARBA" id="ARBA00004479"/>
    </source>
</evidence>
<accession>A0A6Q2X368</accession>
<evidence type="ECO:0000256" key="8">
    <source>
        <dbReference type="ARBA" id="ARBA00022989"/>
    </source>
</evidence>
<comment type="similarity">
    <text evidence="2">Belongs to the immunoglobulin superfamily. AMIGO family.</text>
</comment>
<dbReference type="GO" id="GO:0007420">
    <property type="term" value="P:brain development"/>
    <property type="evidence" value="ECO:0007669"/>
    <property type="project" value="TreeGrafter"/>
</dbReference>
<dbReference type="PANTHER" id="PTHR24368">
    <property type="entry name" value="AMPHOTERIN-INDUCED PROTEIN"/>
    <property type="match status" value="1"/>
</dbReference>
<dbReference type="PANTHER" id="PTHR24368:SF62">
    <property type="entry name" value="AMPHOTERIN-INDUCED PROTEIN 3"/>
    <property type="match status" value="1"/>
</dbReference>
<dbReference type="GO" id="GO:0016020">
    <property type="term" value="C:membrane"/>
    <property type="evidence" value="ECO:0007669"/>
    <property type="project" value="UniProtKB-SubCell"/>
</dbReference>
<evidence type="ECO:0000256" key="9">
    <source>
        <dbReference type="ARBA" id="ARBA00023136"/>
    </source>
</evidence>
<dbReference type="InterPro" id="IPR036179">
    <property type="entry name" value="Ig-like_dom_sf"/>
</dbReference>
<dbReference type="GO" id="GO:0007155">
    <property type="term" value="P:cell adhesion"/>
    <property type="evidence" value="ECO:0007669"/>
    <property type="project" value="UniProtKB-KW"/>
</dbReference>
<keyword evidence="9 14" id="KW-0472">Membrane</keyword>
<reference evidence="17" key="1">
    <citation type="journal article" date="2014" name="PLoS ONE">
        <title>The genome and linkage map of the northern pike (Esox lucius): conserved synteny revealed between the salmonid sister group and the Neoteleostei.</title>
        <authorList>
            <person name="Rondeau E.B."/>
            <person name="Minkley D.R."/>
            <person name="Leong J.S."/>
            <person name="Messmer A.M."/>
            <person name="Jantzen J.R."/>
            <person name="von Schalburg K.R."/>
            <person name="Lemon C."/>
            <person name="Bird N.H."/>
            <person name="Koop B.F."/>
        </authorList>
    </citation>
    <scope>NUCLEOTIDE SEQUENCE</scope>
</reference>
<dbReference type="InterPro" id="IPR003599">
    <property type="entry name" value="Ig_sub"/>
</dbReference>
<dbReference type="Gene3D" id="3.80.10.10">
    <property type="entry name" value="Ribonuclease Inhibitor"/>
    <property type="match status" value="1"/>
</dbReference>
<protein>
    <recommendedName>
        <fullName evidence="15">Ig-like domain-containing protein</fullName>
    </recommendedName>
</protein>
<feature type="compositionally biased region" description="Low complexity" evidence="13">
    <location>
        <begin position="492"/>
        <end position="505"/>
    </location>
</feature>
<keyword evidence="6" id="KW-0677">Repeat</keyword>
<dbReference type="Gene3D" id="2.60.40.10">
    <property type="entry name" value="Immunoglobulins"/>
    <property type="match status" value="1"/>
</dbReference>
<dbReference type="InterPro" id="IPR031283">
    <property type="entry name" value="AMIGO"/>
</dbReference>
<evidence type="ECO:0000256" key="3">
    <source>
        <dbReference type="ARBA" id="ARBA00022614"/>
    </source>
</evidence>
<dbReference type="InterPro" id="IPR003591">
    <property type="entry name" value="Leu-rich_rpt_typical-subtyp"/>
</dbReference>
<sequence>MQTDSQQQLGLFACSRACICSTFFICHPVNGCLCCSDILSCANQELKTLPFELPPYTTTLDLNHNHLMELKEGSFATLHRLESLRLAHNSLKYLEAGTFQNSSALRQLDLSSNQLDKVEVHYFLELTGLEELLLFNNRIVRVESKALAVLGNLRKAYISHNRLTDFPFFSIQEHSHPFLAIMDLSSNSMSKLPLVEIETLPVALQRGLYLHNNTLICECEMYNMFRRWERKGFPSVRDFREEHTCLVYGERKASVKFFQHRRFLEVNLNCSSMAAALVAEPESSLLAYVGEAVVLDCHTTLSGQHLTHLWVSPHHGAGAPPENNGTLRMHPNGSLEIVSAQAEDSGVYWCKVFDATKRNESWEVNVTVLMRKDDTEPFNTGFTTLIGCVTTLVLVIMYLYLTPCRCWCRRRPPRPGVHSPANDQCSAQSSILTATPPATTEGPGRKVSNNKHVVFLEPIKEVQNGRLRAAGGMLPPISVLGHLGRPKRGDTDSVTSVFSDSPIVP</sequence>
<dbReference type="InterPro" id="IPR007110">
    <property type="entry name" value="Ig-like_dom"/>
</dbReference>
<dbReference type="InterPro" id="IPR032675">
    <property type="entry name" value="LRR_dom_sf"/>
</dbReference>
<evidence type="ECO:0000256" key="7">
    <source>
        <dbReference type="ARBA" id="ARBA00022889"/>
    </source>
</evidence>
<reference evidence="16" key="3">
    <citation type="submission" date="2025-08" db="UniProtKB">
        <authorList>
            <consortium name="Ensembl"/>
        </authorList>
    </citation>
    <scope>IDENTIFICATION</scope>
</reference>
<keyword evidence="12" id="KW-0393">Immunoglobulin domain</keyword>
<dbReference type="SMART" id="SM00369">
    <property type="entry name" value="LRR_TYP"/>
    <property type="match status" value="5"/>
</dbReference>
<reference evidence="16" key="4">
    <citation type="submission" date="2025-09" db="UniProtKB">
        <authorList>
            <consortium name="Ensembl"/>
        </authorList>
    </citation>
    <scope>IDENTIFICATION</scope>
</reference>
<dbReference type="Proteomes" id="UP000265140">
    <property type="component" value="Chromosome 2"/>
</dbReference>
<name>A0A6Q2X368_ESOLU</name>
<evidence type="ECO:0000256" key="2">
    <source>
        <dbReference type="ARBA" id="ARBA00005670"/>
    </source>
</evidence>
<evidence type="ECO:0000313" key="16">
    <source>
        <dbReference type="Ensembl" id="ENSELUP00000047536.1"/>
    </source>
</evidence>
<keyword evidence="17" id="KW-1185">Reference proteome</keyword>
<evidence type="ECO:0000256" key="5">
    <source>
        <dbReference type="ARBA" id="ARBA00022729"/>
    </source>
</evidence>
<evidence type="ECO:0000256" key="10">
    <source>
        <dbReference type="ARBA" id="ARBA00023157"/>
    </source>
</evidence>
<dbReference type="SUPFAM" id="SSF52058">
    <property type="entry name" value="L domain-like"/>
    <property type="match status" value="1"/>
</dbReference>
<keyword evidence="5" id="KW-0732">Signal</keyword>
<keyword evidence="7" id="KW-0130">Cell adhesion</keyword>
<dbReference type="Bgee" id="ENSELUG00000033465">
    <property type="expression patterns" value="Expressed in camera-type eye and 4 other cell types or tissues"/>
</dbReference>
<dbReference type="PROSITE" id="PS50835">
    <property type="entry name" value="IG_LIKE"/>
    <property type="match status" value="1"/>
</dbReference>
<dbReference type="InParanoid" id="A0A6Q2X368"/>
<keyword evidence="11" id="KW-0325">Glycoprotein</keyword>
<evidence type="ECO:0000256" key="6">
    <source>
        <dbReference type="ARBA" id="ARBA00022737"/>
    </source>
</evidence>
<evidence type="ECO:0000256" key="14">
    <source>
        <dbReference type="SAM" id="Phobius"/>
    </source>
</evidence>
<dbReference type="GeneTree" id="ENSGT00950000183146"/>
<evidence type="ECO:0000256" key="4">
    <source>
        <dbReference type="ARBA" id="ARBA00022692"/>
    </source>
</evidence>
<feature type="domain" description="Ig-like" evidence="15">
    <location>
        <begin position="275"/>
        <end position="367"/>
    </location>
</feature>
<evidence type="ECO:0000259" key="15">
    <source>
        <dbReference type="PROSITE" id="PS50835"/>
    </source>
</evidence>
<keyword evidence="8 14" id="KW-1133">Transmembrane helix</keyword>
<keyword evidence="4 14" id="KW-0812">Transmembrane</keyword>
<dbReference type="PROSITE" id="PS51450">
    <property type="entry name" value="LRR"/>
    <property type="match status" value="1"/>
</dbReference>